<name>A0A5B8V3Q6_9SPHI</name>
<evidence type="ECO:0000313" key="2">
    <source>
        <dbReference type="EMBL" id="QEC65206.1"/>
    </source>
</evidence>
<accession>A0A5B8V3Q6</accession>
<reference evidence="2 3" key="1">
    <citation type="journal article" date="2017" name="Curr. Microbiol.">
        <title>Mucilaginibacter ginsenosidivorans sp. nov., Isolated from Soil of Ginseng Field.</title>
        <authorList>
            <person name="Kim M.M."/>
            <person name="Siddiqi M.Z."/>
            <person name="Im W.T."/>
        </authorList>
    </citation>
    <scope>NUCLEOTIDE SEQUENCE [LARGE SCALE GENOMIC DNA]</scope>
    <source>
        <strain evidence="2 3">Gsoil 3017</strain>
    </source>
</reference>
<dbReference type="RefSeq" id="WP_147034037.1">
    <property type="nucleotide sequence ID" value="NZ_CP042436.1"/>
</dbReference>
<evidence type="ECO:0000313" key="3">
    <source>
        <dbReference type="Proteomes" id="UP000321479"/>
    </source>
</evidence>
<dbReference type="AlphaFoldDB" id="A0A5B8V3Q6"/>
<gene>
    <name evidence="2" type="ORF">FRZ54_22405</name>
</gene>
<protein>
    <recommendedName>
        <fullName evidence="4">Carbohydrate-binding domain-containing protein</fullName>
    </recommendedName>
</protein>
<dbReference type="KEGG" id="mgin:FRZ54_22405"/>
<dbReference type="SUPFAM" id="SSF49344">
    <property type="entry name" value="CBD9-like"/>
    <property type="match status" value="1"/>
</dbReference>
<feature type="signal peptide" evidence="1">
    <location>
        <begin position="1"/>
        <end position="24"/>
    </location>
</feature>
<sequence length="105" mass="11703">MRNSIFIISAFILAISNIPHPLQAQTADQKVLKIMKTNEPVIVDGADDEKAWAGAIKTDCFINKWPVDTGAAPLQTEVKLLYDDKYLYVFAKLHVKNSGSWLSNP</sequence>
<evidence type="ECO:0000256" key="1">
    <source>
        <dbReference type="SAM" id="SignalP"/>
    </source>
</evidence>
<keyword evidence="1" id="KW-0732">Signal</keyword>
<dbReference type="OrthoDB" id="9786766at2"/>
<organism evidence="2 3">
    <name type="scientific">Mucilaginibacter ginsenosidivorans</name>
    <dbReference type="NCBI Taxonomy" id="398053"/>
    <lineage>
        <taxon>Bacteria</taxon>
        <taxon>Pseudomonadati</taxon>
        <taxon>Bacteroidota</taxon>
        <taxon>Sphingobacteriia</taxon>
        <taxon>Sphingobacteriales</taxon>
        <taxon>Sphingobacteriaceae</taxon>
        <taxon>Mucilaginibacter</taxon>
    </lineage>
</organism>
<feature type="chain" id="PRO_5023026458" description="Carbohydrate-binding domain-containing protein" evidence="1">
    <location>
        <begin position="25"/>
        <end position="105"/>
    </location>
</feature>
<keyword evidence="3" id="KW-1185">Reference proteome</keyword>
<dbReference type="EMBL" id="CP042436">
    <property type="protein sequence ID" value="QEC65206.1"/>
    <property type="molecule type" value="Genomic_DNA"/>
</dbReference>
<dbReference type="Proteomes" id="UP000321479">
    <property type="component" value="Chromosome"/>
</dbReference>
<proteinExistence type="predicted"/>
<evidence type="ECO:0008006" key="4">
    <source>
        <dbReference type="Google" id="ProtNLM"/>
    </source>
</evidence>
<dbReference type="Gene3D" id="2.60.40.1190">
    <property type="match status" value="1"/>
</dbReference>